<evidence type="ECO:0000313" key="15">
    <source>
        <dbReference type="Proteomes" id="UP000501602"/>
    </source>
</evidence>
<dbReference type="KEGG" id="fes:HER31_07345"/>
<evidence type="ECO:0000256" key="8">
    <source>
        <dbReference type="ARBA" id="ARBA00022722"/>
    </source>
</evidence>
<dbReference type="PIRSF" id="PIRSF036852">
    <property type="entry name" value="Ribonuclease_H1_euk"/>
    <property type="match status" value="1"/>
</dbReference>
<dbReference type="InterPro" id="IPR022892">
    <property type="entry name" value="RNaseHI"/>
</dbReference>
<evidence type="ECO:0000256" key="12">
    <source>
        <dbReference type="ARBA" id="ARBA00022842"/>
    </source>
</evidence>
<evidence type="ECO:0000256" key="11">
    <source>
        <dbReference type="ARBA" id="ARBA00022801"/>
    </source>
</evidence>
<dbReference type="PANTHER" id="PTHR10642">
    <property type="entry name" value="RIBONUCLEASE H1"/>
    <property type="match status" value="1"/>
</dbReference>
<organism evidence="14 15">
    <name type="scientific">Ferrimonas lipolytica</name>
    <dbReference type="NCBI Taxonomy" id="2724191"/>
    <lineage>
        <taxon>Bacteria</taxon>
        <taxon>Pseudomonadati</taxon>
        <taxon>Pseudomonadota</taxon>
        <taxon>Gammaproteobacteria</taxon>
        <taxon>Alteromonadales</taxon>
        <taxon>Ferrimonadaceae</taxon>
        <taxon>Ferrimonas</taxon>
    </lineage>
</organism>
<dbReference type="RefSeq" id="WP_168659962.1">
    <property type="nucleotide sequence ID" value="NZ_CP051180.1"/>
</dbReference>
<evidence type="ECO:0000256" key="4">
    <source>
        <dbReference type="ARBA" id="ARBA00005300"/>
    </source>
</evidence>
<dbReference type="InterPro" id="IPR009027">
    <property type="entry name" value="Ribosomal_bL9/RNase_H1_N"/>
</dbReference>
<comment type="cofactor">
    <cofactor evidence="2">
        <name>Mg(2+)</name>
        <dbReference type="ChEBI" id="CHEBI:18420"/>
    </cofactor>
</comment>
<dbReference type="EC" id="3.1.26.4" evidence="6"/>
<evidence type="ECO:0000256" key="3">
    <source>
        <dbReference type="ARBA" id="ARBA00004065"/>
    </source>
</evidence>
<evidence type="ECO:0000256" key="9">
    <source>
        <dbReference type="ARBA" id="ARBA00022723"/>
    </source>
</evidence>
<proteinExistence type="inferred from homology"/>
<keyword evidence="10" id="KW-0255">Endonuclease</keyword>
<dbReference type="GO" id="GO:0000287">
    <property type="term" value="F:magnesium ion binding"/>
    <property type="evidence" value="ECO:0007669"/>
    <property type="project" value="InterPro"/>
</dbReference>
<sequence>MAKFYVVWKGRKSGIYTDWNSCKAQVDGFAGARYKSFKTEAEAKAAFGSAPTSAGKGATVSSKVVKKPAKLNEAQIKCQMVDAPLAIFCDGACDPNPGKAGTGIAVYQFGKLTECWYGLYNPNGTNNTAELLGLHYALKMVQLAQGDEPALIYSDSSYSINAVTQWAKGWKAKGWKRGGNEPVKNLEIIQPLYELYLEVADRVVIRHVAGHAGIEGNELADRMSVVAVTEREPQLKQYQHPLDIDAILALARG</sequence>
<evidence type="ECO:0000256" key="2">
    <source>
        <dbReference type="ARBA" id="ARBA00001946"/>
    </source>
</evidence>
<dbReference type="SUPFAM" id="SSF55658">
    <property type="entry name" value="L9 N-domain-like"/>
    <property type="match status" value="1"/>
</dbReference>
<dbReference type="PROSITE" id="PS50879">
    <property type="entry name" value="RNASE_H_1"/>
    <property type="match status" value="1"/>
</dbReference>
<accession>A0A6H1UCB4</accession>
<feature type="domain" description="RNase H type-1" evidence="13">
    <location>
        <begin position="81"/>
        <end position="229"/>
    </location>
</feature>
<dbReference type="Gene3D" id="3.30.420.10">
    <property type="entry name" value="Ribonuclease H-like superfamily/Ribonuclease H"/>
    <property type="match status" value="1"/>
</dbReference>
<evidence type="ECO:0000256" key="1">
    <source>
        <dbReference type="ARBA" id="ARBA00000077"/>
    </source>
</evidence>
<dbReference type="EMBL" id="CP051180">
    <property type="protein sequence ID" value="QIZ76701.1"/>
    <property type="molecule type" value="Genomic_DNA"/>
</dbReference>
<dbReference type="AlphaFoldDB" id="A0A6H1UCB4"/>
<dbReference type="Gene3D" id="3.40.970.10">
    <property type="entry name" value="Ribonuclease H1, N-terminal domain"/>
    <property type="match status" value="1"/>
</dbReference>
<evidence type="ECO:0000256" key="10">
    <source>
        <dbReference type="ARBA" id="ARBA00022759"/>
    </source>
</evidence>
<dbReference type="GO" id="GO:0003676">
    <property type="term" value="F:nucleic acid binding"/>
    <property type="evidence" value="ECO:0007669"/>
    <property type="project" value="InterPro"/>
</dbReference>
<evidence type="ECO:0000256" key="5">
    <source>
        <dbReference type="ARBA" id="ARBA00011245"/>
    </source>
</evidence>
<evidence type="ECO:0000259" key="13">
    <source>
        <dbReference type="PROSITE" id="PS50879"/>
    </source>
</evidence>
<dbReference type="InterPro" id="IPR037056">
    <property type="entry name" value="RNase_H1_N_sf"/>
</dbReference>
<dbReference type="CDD" id="cd09278">
    <property type="entry name" value="RNase_HI_prokaryote_like"/>
    <property type="match status" value="1"/>
</dbReference>
<evidence type="ECO:0000313" key="14">
    <source>
        <dbReference type="EMBL" id="QIZ76701.1"/>
    </source>
</evidence>
<dbReference type="Proteomes" id="UP000501602">
    <property type="component" value="Chromosome"/>
</dbReference>
<reference evidence="14 15" key="1">
    <citation type="submission" date="2020-04" db="EMBL/GenBank/DDBJ databases">
        <title>Ferrimonas sp. S7 isolated from sea water.</title>
        <authorList>
            <person name="Bae S.S."/>
            <person name="Baek K."/>
        </authorList>
    </citation>
    <scope>NUCLEOTIDE SEQUENCE [LARGE SCALE GENOMIC DNA]</scope>
    <source>
        <strain evidence="14 15">S7</strain>
    </source>
</reference>
<keyword evidence="9" id="KW-0479">Metal-binding</keyword>
<dbReference type="GO" id="GO:0004523">
    <property type="term" value="F:RNA-DNA hybrid ribonuclease activity"/>
    <property type="evidence" value="ECO:0007669"/>
    <property type="project" value="UniProtKB-EC"/>
</dbReference>
<comment type="function">
    <text evidence="3">Endonuclease that specifically degrades the RNA of RNA-DNA hybrids.</text>
</comment>
<dbReference type="Pfam" id="PF00075">
    <property type="entry name" value="RNase_H"/>
    <property type="match status" value="1"/>
</dbReference>
<dbReference type="InterPro" id="IPR011320">
    <property type="entry name" value="RNase_H1_N"/>
</dbReference>
<dbReference type="PANTHER" id="PTHR10642:SF26">
    <property type="entry name" value="RIBONUCLEASE H1"/>
    <property type="match status" value="1"/>
</dbReference>
<dbReference type="InterPro" id="IPR002156">
    <property type="entry name" value="RNaseH_domain"/>
</dbReference>
<dbReference type="SUPFAM" id="SSF53098">
    <property type="entry name" value="Ribonuclease H-like"/>
    <property type="match status" value="1"/>
</dbReference>
<dbReference type="GO" id="GO:0043137">
    <property type="term" value="P:DNA replication, removal of RNA primer"/>
    <property type="evidence" value="ECO:0007669"/>
    <property type="project" value="TreeGrafter"/>
</dbReference>
<dbReference type="InterPro" id="IPR050092">
    <property type="entry name" value="RNase_H"/>
</dbReference>
<keyword evidence="8" id="KW-0540">Nuclease</keyword>
<comment type="similarity">
    <text evidence="4">Belongs to the RNase H family.</text>
</comment>
<dbReference type="InterPro" id="IPR036397">
    <property type="entry name" value="RNaseH_sf"/>
</dbReference>
<dbReference type="FunFam" id="3.40.970.10:FF:000002">
    <property type="entry name" value="Ribonuclease H"/>
    <property type="match status" value="1"/>
</dbReference>
<dbReference type="InterPro" id="IPR017067">
    <property type="entry name" value="RNase_H1_euk"/>
</dbReference>
<keyword evidence="15" id="KW-1185">Reference proteome</keyword>
<dbReference type="Pfam" id="PF01693">
    <property type="entry name" value="Cauli_VI"/>
    <property type="match status" value="1"/>
</dbReference>
<evidence type="ECO:0000256" key="6">
    <source>
        <dbReference type="ARBA" id="ARBA00012180"/>
    </source>
</evidence>
<dbReference type="InterPro" id="IPR012337">
    <property type="entry name" value="RNaseH-like_sf"/>
</dbReference>
<evidence type="ECO:0000256" key="7">
    <source>
        <dbReference type="ARBA" id="ARBA00017721"/>
    </source>
</evidence>
<keyword evidence="11" id="KW-0378">Hydrolase</keyword>
<protein>
    <recommendedName>
        <fullName evidence="7">Ribonuclease H</fullName>
        <ecNumber evidence="6">3.1.26.4</ecNumber>
    </recommendedName>
</protein>
<name>A0A6H1UCB4_9GAMM</name>
<keyword evidence="12" id="KW-0460">Magnesium</keyword>
<comment type="subunit">
    <text evidence="5">Monomer.</text>
</comment>
<gene>
    <name evidence="14" type="ORF">HER31_07345</name>
</gene>
<comment type="catalytic activity">
    <reaction evidence="1">
        <text>Endonucleolytic cleavage to 5'-phosphomonoester.</text>
        <dbReference type="EC" id="3.1.26.4"/>
    </reaction>
</comment>